<keyword evidence="2" id="KW-0964">Secreted</keyword>
<dbReference type="Pfam" id="PF00353">
    <property type="entry name" value="HemolysinCabind"/>
    <property type="match status" value="2"/>
</dbReference>
<dbReference type="SUPFAM" id="SSF51120">
    <property type="entry name" value="beta-Roll"/>
    <property type="match status" value="1"/>
</dbReference>
<dbReference type="InterPro" id="IPR050557">
    <property type="entry name" value="RTX_toxin/Mannuronan_C5-epim"/>
</dbReference>
<dbReference type="PRINTS" id="PR00313">
    <property type="entry name" value="CABNDNGRPT"/>
</dbReference>
<dbReference type="PANTHER" id="PTHR38340">
    <property type="entry name" value="S-LAYER PROTEIN"/>
    <property type="match status" value="1"/>
</dbReference>
<protein>
    <submittedName>
        <fullName evidence="3">Calcium-binding protein</fullName>
    </submittedName>
</protein>
<dbReference type="InterPro" id="IPR011049">
    <property type="entry name" value="Serralysin-like_metalloprot_C"/>
</dbReference>
<proteinExistence type="predicted"/>
<dbReference type="RefSeq" id="WP_201653409.1">
    <property type="nucleotide sequence ID" value="NZ_JAEQNC010000002.1"/>
</dbReference>
<comment type="caution">
    <text evidence="3">The sequence shown here is derived from an EMBL/GenBank/DDBJ whole genome shotgun (WGS) entry which is preliminary data.</text>
</comment>
<accession>A0A937CJJ3</accession>
<dbReference type="AlphaFoldDB" id="A0A937CJJ3"/>
<evidence type="ECO:0000313" key="4">
    <source>
        <dbReference type="Proteomes" id="UP000633219"/>
    </source>
</evidence>
<evidence type="ECO:0000256" key="2">
    <source>
        <dbReference type="ARBA" id="ARBA00022525"/>
    </source>
</evidence>
<dbReference type="InterPro" id="IPR001343">
    <property type="entry name" value="Hemolysn_Ca-bd"/>
</dbReference>
<organism evidence="3 4">
    <name type="scientific">Rhizobium setariae</name>
    <dbReference type="NCBI Taxonomy" id="2801340"/>
    <lineage>
        <taxon>Bacteria</taxon>
        <taxon>Pseudomonadati</taxon>
        <taxon>Pseudomonadota</taxon>
        <taxon>Alphaproteobacteria</taxon>
        <taxon>Hyphomicrobiales</taxon>
        <taxon>Rhizobiaceae</taxon>
        <taxon>Rhizobium/Agrobacterium group</taxon>
        <taxon>Rhizobium</taxon>
    </lineage>
</organism>
<evidence type="ECO:0000256" key="1">
    <source>
        <dbReference type="ARBA" id="ARBA00004613"/>
    </source>
</evidence>
<keyword evidence="4" id="KW-1185">Reference proteome</keyword>
<dbReference type="PANTHER" id="PTHR38340:SF1">
    <property type="entry name" value="S-LAYER PROTEIN"/>
    <property type="match status" value="1"/>
</dbReference>
<dbReference type="Proteomes" id="UP000633219">
    <property type="component" value="Unassembled WGS sequence"/>
</dbReference>
<dbReference type="EMBL" id="JAEQNC010000002">
    <property type="protein sequence ID" value="MBL0371165.1"/>
    <property type="molecule type" value="Genomic_DNA"/>
</dbReference>
<evidence type="ECO:0000313" key="3">
    <source>
        <dbReference type="EMBL" id="MBL0371165.1"/>
    </source>
</evidence>
<comment type="subcellular location">
    <subcellularLocation>
        <location evidence="1">Secreted</location>
    </subcellularLocation>
</comment>
<dbReference type="GO" id="GO:0005509">
    <property type="term" value="F:calcium ion binding"/>
    <property type="evidence" value="ECO:0007669"/>
    <property type="project" value="InterPro"/>
</dbReference>
<reference evidence="3" key="1">
    <citation type="submission" date="2021-01" db="EMBL/GenBank/DDBJ databases">
        <title>Rhizobium sp. strain KVB221 16S ribosomal RNA gene Genome sequencing and assembly.</title>
        <authorList>
            <person name="Kang M."/>
        </authorList>
    </citation>
    <scope>NUCLEOTIDE SEQUENCE</scope>
    <source>
        <strain evidence="3">KVB221</strain>
    </source>
</reference>
<dbReference type="Gene3D" id="2.150.10.10">
    <property type="entry name" value="Serralysin-like metalloprotease, C-terminal"/>
    <property type="match status" value="2"/>
</dbReference>
<name>A0A937CJJ3_9HYPH</name>
<gene>
    <name evidence="3" type="ORF">JJB09_03915</name>
</gene>
<dbReference type="GO" id="GO:0005576">
    <property type="term" value="C:extracellular region"/>
    <property type="evidence" value="ECO:0007669"/>
    <property type="project" value="UniProtKB-SubCell"/>
</dbReference>
<sequence length="193" mass="21009">MRKVIHKNGTPGNDTFYASTNDDYYYSGRAGSDIIVTLAGNDRLNGDAGQDLVDGGQGNDIIHGGAGYDDLRGEEGKDRLYGDSGNDILYGGMDRDILRGGVGKDSFVFFTNNLTGRGSDLDIVKDFTVKGRNADYLGMAVAGTDGVMITTYDDLVPYMSQRNGDVHIAFDSGDTLIIENVRLRQINEDHFIF</sequence>